<dbReference type="GO" id="GO:0000455">
    <property type="term" value="P:enzyme-directed rRNA pseudouridine synthesis"/>
    <property type="evidence" value="ECO:0007669"/>
    <property type="project" value="TreeGrafter"/>
</dbReference>
<evidence type="ECO:0000256" key="4">
    <source>
        <dbReference type="PIRSR" id="PIRSR606225-1"/>
    </source>
</evidence>
<dbReference type="PANTHER" id="PTHR21600">
    <property type="entry name" value="MITOCHONDRIAL RNA PSEUDOURIDINE SYNTHASE"/>
    <property type="match status" value="1"/>
</dbReference>
<dbReference type="AlphaFoldDB" id="A0A7X1TP04"/>
<comment type="similarity">
    <text evidence="2 6">Belongs to the pseudouridine synthase RluA family.</text>
</comment>
<evidence type="ECO:0000256" key="2">
    <source>
        <dbReference type="ARBA" id="ARBA00010876"/>
    </source>
</evidence>
<evidence type="ECO:0000256" key="7">
    <source>
        <dbReference type="SAM" id="MobiDB-lite"/>
    </source>
</evidence>
<dbReference type="CDD" id="cd02869">
    <property type="entry name" value="PseudoU_synth_RluA_like"/>
    <property type="match status" value="1"/>
</dbReference>
<dbReference type="InterPro" id="IPR050188">
    <property type="entry name" value="RluA_PseudoU_synthase"/>
</dbReference>
<dbReference type="OrthoDB" id="9807829at2"/>
<evidence type="ECO:0000313" key="9">
    <source>
        <dbReference type="EMBL" id="MPY11123.1"/>
    </source>
</evidence>
<dbReference type="InterPro" id="IPR020103">
    <property type="entry name" value="PsdUridine_synth_cat_dom_sf"/>
</dbReference>
<evidence type="ECO:0000256" key="1">
    <source>
        <dbReference type="ARBA" id="ARBA00000073"/>
    </source>
</evidence>
<protein>
    <recommendedName>
        <fullName evidence="6">Pseudouridine synthase</fullName>
        <ecNumber evidence="6">5.4.99.-</ecNumber>
    </recommendedName>
</protein>
<feature type="active site" evidence="4">
    <location>
        <position position="203"/>
    </location>
</feature>
<dbReference type="InterPro" id="IPR006145">
    <property type="entry name" value="PsdUridine_synth_RsuA/RluA"/>
</dbReference>
<dbReference type="GO" id="GO:0009982">
    <property type="term" value="F:pseudouridine synthase activity"/>
    <property type="evidence" value="ECO:0007669"/>
    <property type="project" value="InterPro"/>
</dbReference>
<dbReference type="PROSITE" id="PS01129">
    <property type="entry name" value="PSI_RLU"/>
    <property type="match status" value="1"/>
</dbReference>
<dbReference type="GO" id="GO:0003723">
    <property type="term" value="F:RNA binding"/>
    <property type="evidence" value="ECO:0007669"/>
    <property type="project" value="UniProtKB-KW"/>
</dbReference>
<name>A0A7X1TP04_9MICC</name>
<dbReference type="NCBIfam" id="TIGR00005">
    <property type="entry name" value="rluA_subfam"/>
    <property type="match status" value="1"/>
</dbReference>
<keyword evidence="5" id="KW-0694">RNA-binding</keyword>
<evidence type="ECO:0000256" key="3">
    <source>
        <dbReference type="ARBA" id="ARBA00023235"/>
    </source>
</evidence>
<dbReference type="InterPro" id="IPR006224">
    <property type="entry name" value="PsdUridine_synth_RluA-like_CS"/>
</dbReference>
<dbReference type="InterPro" id="IPR006225">
    <property type="entry name" value="PsdUridine_synth_RluC/D"/>
</dbReference>
<sequence length="373" mass="40941">MPRTLPLARPPPDRRTRQTRSRPRARRRVRPRARLQVRPRRRRRARRRPAPPRRTPTTTAPAVAAEHRDVVVPAAEAGARADAALARLLDVSRSAVAQWSADGRILRGGVRLAKSDRVHEGDVVAVDLPDPDDRHRIIPEAVDGMGILLDDEDFVVVDKPVGVAAHPSPGWVGPTVVGALAAAGYRISTSGAPERVGIVHRLDVGTSGAMVVAKTEPAYTALKRAFKERTVEKVYHAVVQGLPEPLKGTIDAPIGRHPHHEWRFAVMEDGRDSVTHYEVLEAFGRASLVEVHLETGRTHQIRVHFSALRHPCAGDLTYGADPRLAAELGLTRQWLHAHRLGFAHPRTGEPVLVTSPYPVDLDYALTALQDGLV</sequence>
<feature type="domain" description="Pseudouridine synthase RsuA/RluA-like" evidence="8">
    <location>
        <begin position="153"/>
        <end position="307"/>
    </location>
</feature>
<feature type="region of interest" description="Disordered" evidence="7">
    <location>
        <begin position="1"/>
        <end position="61"/>
    </location>
</feature>
<keyword evidence="3 6" id="KW-0413">Isomerase</keyword>
<accession>A0A7X1TP04</accession>
<dbReference type="EMBL" id="VJXX01000002">
    <property type="protein sequence ID" value="MPY11123.1"/>
    <property type="molecule type" value="Genomic_DNA"/>
</dbReference>
<feature type="compositionally biased region" description="Basic residues" evidence="7">
    <location>
        <begin position="17"/>
        <end position="51"/>
    </location>
</feature>
<dbReference type="PROSITE" id="PS50889">
    <property type="entry name" value="S4"/>
    <property type="match status" value="1"/>
</dbReference>
<organism evidence="9 10">
    <name type="scientific">Arthrobacter bussei</name>
    <dbReference type="NCBI Taxonomy" id="2594179"/>
    <lineage>
        <taxon>Bacteria</taxon>
        <taxon>Bacillati</taxon>
        <taxon>Actinomycetota</taxon>
        <taxon>Actinomycetes</taxon>
        <taxon>Micrococcales</taxon>
        <taxon>Micrococcaceae</taxon>
        <taxon>Arthrobacter</taxon>
    </lineage>
</organism>
<dbReference type="Gene3D" id="3.10.290.10">
    <property type="entry name" value="RNA-binding S4 domain"/>
    <property type="match status" value="1"/>
</dbReference>
<comment type="function">
    <text evidence="6">Responsible for synthesis of pseudouridine from uracil.</text>
</comment>
<dbReference type="EC" id="5.4.99.-" evidence="6"/>
<evidence type="ECO:0000313" key="10">
    <source>
        <dbReference type="Proteomes" id="UP000326464"/>
    </source>
</evidence>
<dbReference type="Gene3D" id="3.30.2350.10">
    <property type="entry name" value="Pseudouridine synthase"/>
    <property type="match status" value="1"/>
</dbReference>
<dbReference type="Pfam" id="PF00849">
    <property type="entry name" value="PseudoU_synth_2"/>
    <property type="match status" value="1"/>
</dbReference>
<comment type="caution">
    <text evidence="9">The sequence shown here is derived from an EMBL/GenBank/DDBJ whole genome shotgun (WGS) entry which is preliminary data.</text>
</comment>
<reference evidence="10" key="1">
    <citation type="submission" date="2019-07" db="EMBL/GenBank/DDBJ databases">
        <title>Arthrobacter KR32 sp. nov., isolated from mountain cheese made of cows milk.</title>
        <authorList>
            <person name="Flegler A."/>
        </authorList>
    </citation>
    <scope>NUCLEOTIDE SEQUENCE [LARGE SCALE GENOMIC DNA]</scope>
    <source>
        <strain evidence="10">KR32</strain>
    </source>
</reference>
<dbReference type="Proteomes" id="UP000326464">
    <property type="component" value="Unassembled WGS sequence"/>
</dbReference>
<comment type="catalytic activity">
    <reaction evidence="1 6">
        <text>a uridine in RNA = a pseudouridine in RNA</text>
        <dbReference type="Rhea" id="RHEA:48348"/>
        <dbReference type="Rhea" id="RHEA-COMP:12068"/>
        <dbReference type="Rhea" id="RHEA-COMP:12069"/>
        <dbReference type="ChEBI" id="CHEBI:65314"/>
        <dbReference type="ChEBI" id="CHEBI:65315"/>
    </reaction>
</comment>
<keyword evidence="10" id="KW-1185">Reference proteome</keyword>
<dbReference type="GO" id="GO:0140098">
    <property type="term" value="F:catalytic activity, acting on RNA"/>
    <property type="evidence" value="ECO:0007669"/>
    <property type="project" value="UniProtKB-ARBA"/>
</dbReference>
<dbReference type="InterPro" id="IPR036986">
    <property type="entry name" value="S4_RNA-bd_sf"/>
</dbReference>
<dbReference type="PANTHER" id="PTHR21600:SF44">
    <property type="entry name" value="RIBOSOMAL LARGE SUBUNIT PSEUDOURIDINE SYNTHASE D"/>
    <property type="match status" value="1"/>
</dbReference>
<dbReference type="SUPFAM" id="SSF55120">
    <property type="entry name" value="Pseudouridine synthase"/>
    <property type="match status" value="1"/>
</dbReference>
<proteinExistence type="inferred from homology"/>
<evidence type="ECO:0000256" key="5">
    <source>
        <dbReference type="PROSITE-ProRule" id="PRU00182"/>
    </source>
</evidence>
<gene>
    <name evidence="9" type="ORF">FNH21_10400</name>
</gene>
<evidence type="ECO:0000259" key="8">
    <source>
        <dbReference type="Pfam" id="PF00849"/>
    </source>
</evidence>
<evidence type="ECO:0000256" key="6">
    <source>
        <dbReference type="RuleBase" id="RU362028"/>
    </source>
</evidence>